<evidence type="ECO:0000313" key="4">
    <source>
        <dbReference type="Proteomes" id="UP000443353"/>
    </source>
</evidence>
<dbReference type="EMBL" id="WSES01000010">
    <property type="protein sequence ID" value="MVW63867.1"/>
    <property type="molecule type" value="Genomic_DNA"/>
</dbReference>
<protein>
    <submittedName>
        <fullName evidence="3">Uncharacterized protein</fullName>
    </submittedName>
</protein>
<accession>A0A7X3G721</accession>
<name>A0A7X3G721_9BURK</name>
<sequence>MNPPKPGKVLPIAVACAALSALVACGGGSDATPTTVANDPPAVPSPTPAPAPAPAPTPAPAPQPPGDPAPPKDIVLEPGYTKLYTTLNSRPQWPAWSHAGTAVVDGVGCAKNEDYHIHALLSIYQDGIRLGLPDSIGRGSGCSYEMHTHDITGILHVETDVPKVFTLGQFFALWGQPLGTAAVAGLPGTPTYYVIDKETVTRFTGDPATIALNAHREIVIVTGTPPAQVPRYDWGATGL</sequence>
<comment type="caution">
    <text evidence="3">The sequence shown here is derived from an EMBL/GenBank/DDBJ whole genome shotgun (WGS) entry which is preliminary data.</text>
</comment>
<dbReference type="Proteomes" id="UP000443353">
    <property type="component" value="Unassembled WGS sequence"/>
</dbReference>
<organism evidence="3 4">
    <name type="scientific">Massilia cellulosiltytica</name>
    <dbReference type="NCBI Taxonomy" id="2683234"/>
    <lineage>
        <taxon>Bacteria</taxon>
        <taxon>Pseudomonadati</taxon>
        <taxon>Pseudomonadota</taxon>
        <taxon>Betaproteobacteria</taxon>
        <taxon>Burkholderiales</taxon>
        <taxon>Oxalobacteraceae</taxon>
        <taxon>Telluria group</taxon>
        <taxon>Massilia</taxon>
    </lineage>
</organism>
<keyword evidence="4" id="KW-1185">Reference proteome</keyword>
<dbReference type="RefSeq" id="WP_056129026.1">
    <property type="nucleotide sequence ID" value="NZ_WSES01000010.1"/>
</dbReference>
<evidence type="ECO:0000256" key="2">
    <source>
        <dbReference type="SAM" id="SignalP"/>
    </source>
</evidence>
<gene>
    <name evidence="3" type="ORF">GPY61_28460</name>
</gene>
<dbReference type="AlphaFoldDB" id="A0A7X3G721"/>
<reference evidence="3 4" key="1">
    <citation type="submission" date="2019-12" db="EMBL/GenBank/DDBJ databases">
        <authorList>
            <person name="Li C."/>
            <person name="Zhao J."/>
        </authorList>
    </citation>
    <scope>NUCLEOTIDE SEQUENCE [LARGE SCALE GENOMIC DNA]</scope>
    <source>
        <strain evidence="3 4">NEAU-DD11</strain>
    </source>
</reference>
<feature type="chain" id="PRO_5031568846" evidence="2">
    <location>
        <begin position="27"/>
        <end position="239"/>
    </location>
</feature>
<evidence type="ECO:0000256" key="1">
    <source>
        <dbReference type="SAM" id="MobiDB-lite"/>
    </source>
</evidence>
<evidence type="ECO:0000313" key="3">
    <source>
        <dbReference type="EMBL" id="MVW63867.1"/>
    </source>
</evidence>
<keyword evidence="2" id="KW-0732">Signal</keyword>
<proteinExistence type="predicted"/>
<feature type="region of interest" description="Disordered" evidence="1">
    <location>
        <begin position="28"/>
        <end position="74"/>
    </location>
</feature>
<dbReference type="PROSITE" id="PS51257">
    <property type="entry name" value="PROKAR_LIPOPROTEIN"/>
    <property type="match status" value="1"/>
</dbReference>
<feature type="compositionally biased region" description="Pro residues" evidence="1">
    <location>
        <begin position="41"/>
        <end position="71"/>
    </location>
</feature>
<feature type="signal peptide" evidence="2">
    <location>
        <begin position="1"/>
        <end position="26"/>
    </location>
</feature>